<feature type="domain" description="SLH" evidence="2">
    <location>
        <begin position="109"/>
        <end position="167"/>
    </location>
</feature>
<dbReference type="Pfam" id="PF00395">
    <property type="entry name" value="SLH"/>
    <property type="match status" value="3"/>
</dbReference>
<dbReference type="RefSeq" id="WP_209972447.1">
    <property type="nucleotide sequence ID" value="NZ_JAGGLB010000010.1"/>
</dbReference>
<evidence type="ECO:0000313" key="3">
    <source>
        <dbReference type="EMBL" id="MBP1991710.1"/>
    </source>
</evidence>
<evidence type="ECO:0000313" key="4">
    <source>
        <dbReference type="Proteomes" id="UP001519287"/>
    </source>
</evidence>
<dbReference type="Pfam" id="PF16126">
    <property type="entry name" value="DUF4838"/>
    <property type="match status" value="1"/>
</dbReference>
<dbReference type="InterPro" id="IPR029018">
    <property type="entry name" value="Hex-like_dom2"/>
</dbReference>
<comment type="caution">
    <text evidence="3">The sequence shown here is derived from an EMBL/GenBank/DDBJ whole genome shotgun (WGS) entry which is preliminary data.</text>
</comment>
<dbReference type="InterPro" id="IPR032287">
    <property type="entry name" value="DUF4838"/>
</dbReference>
<dbReference type="EMBL" id="JAGGLB010000010">
    <property type="protein sequence ID" value="MBP1991710.1"/>
    <property type="molecule type" value="Genomic_DNA"/>
</dbReference>
<gene>
    <name evidence="3" type="ORF">J2Z66_003317</name>
</gene>
<dbReference type="SUPFAM" id="SSF55545">
    <property type="entry name" value="beta-N-acetylhexosaminidase-like domain"/>
    <property type="match status" value="1"/>
</dbReference>
<evidence type="ECO:0000259" key="2">
    <source>
        <dbReference type="PROSITE" id="PS51272"/>
    </source>
</evidence>
<dbReference type="Proteomes" id="UP001519287">
    <property type="component" value="Unassembled WGS sequence"/>
</dbReference>
<proteinExistence type="predicted"/>
<organism evidence="3 4">
    <name type="scientific">Paenibacillus eucommiae</name>
    <dbReference type="NCBI Taxonomy" id="1355755"/>
    <lineage>
        <taxon>Bacteria</taxon>
        <taxon>Bacillati</taxon>
        <taxon>Bacillota</taxon>
        <taxon>Bacilli</taxon>
        <taxon>Bacillales</taxon>
        <taxon>Paenibacillaceae</taxon>
        <taxon>Paenibacillus</taxon>
    </lineage>
</organism>
<keyword evidence="4" id="KW-1185">Reference proteome</keyword>
<dbReference type="PROSITE" id="PS51272">
    <property type="entry name" value="SLH"/>
    <property type="match status" value="3"/>
</dbReference>
<accession>A0ABS4IVW0</accession>
<dbReference type="Pfam" id="PF03648">
    <property type="entry name" value="Glyco_hydro_67N"/>
    <property type="match status" value="1"/>
</dbReference>
<keyword evidence="1" id="KW-0378">Hydrolase</keyword>
<reference evidence="3 4" key="1">
    <citation type="submission" date="2021-03" db="EMBL/GenBank/DDBJ databases">
        <title>Genomic Encyclopedia of Type Strains, Phase IV (KMG-IV): sequencing the most valuable type-strain genomes for metagenomic binning, comparative biology and taxonomic classification.</title>
        <authorList>
            <person name="Goeker M."/>
        </authorList>
    </citation>
    <scope>NUCLEOTIDE SEQUENCE [LARGE SCALE GENOMIC DNA]</scope>
    <source>
        <strain evidence="3 4">DSM 26048</strain>
    </source>
</reference>
<name>A0ABS4IVW0_9BACL</name>
<evidence type="ECO:0000256" key="1">
    <source>
        <dbReference type="ARBA" id="ARBA00022801"/>
    </source>
</evidence>
<feature type="domain" description="SLH" evidence="2">
    <location>
        <begin position="45"/>
        <end position="108"/>
    </location>
</feature>
<protein>
    <recommendedName>
        <fullName evidence="2">SLH domain-containing protein</fullName>
    </recommendedName>
</protein>
<sequence length="1685" mass="185235">MSLVSKQSKKVILLFIMCCLIYSTFGSFIVPVTGAAAAESNNPLSSLAMLSDVKNHWAKETIQAWVESGYVEGYPDGTFQPDRPINRGEAIALINRSFGYHDKASVDFADLPASDWAYDEVAKAVQAGYIEGYLDGTIGTKREISRQEAAVLLVRLLGLNADGESASAVIFADDEKLPEWSKGAVAAAAAAKLVEGYGDGQFRPQAAITRAELLVVLDRALKSDTALEFSQAGTYGPGSGIRYVSGNVIVNAAGVTLQNMRIAGNVILAKGIEEGDVYLHNVTVLGTTTVQGGGKNSIHVKNSVLATVIVDKKQGTVRIVVEGTTKIAEVLLKTPAIIEQSGSPDNAAGISQVKLHETIAEGSQITLRGYFDKVHIAAKGIVVEFQQGVIHEFIAAGQATNLKLDIGVEARILAMSIDAIIKVLGGGVIEKATLSDKARGTTFEKQPLLMEGAGKEGTHSFFSPGTGGDNGNGGEGGSAVRLANDGQALYKVFVHSDANIMEKHAAEELVNYLNEVTGATFQLTESANPPSGPVVLVGRNTLTDSLVPELTDESLGEDGFVIQKEQQYIVIAGSHSRGTMYGVNYFLDDYVGVKWYSPIYTFVPSHTTLQLDINKDIQVPRYEYREMYVNDGNNELYRAHNLLNGKYRDHYGRIPQSEPWLDSWSDFWPSDVHNFHEIVPQTEYHNGGQLLAMDENVREIAATNLIDLINQRKNEGKNASYGFSQQDEPVWYADADSKSFAEQHGGTLAAPIFDMVSDVAARVKAEIPEARIGTLAYMFTEKAPTNVTIPDNVVITFAPIFKNHGRPIFDPENQFSGDNAKEWADISQNIIIWDYLINYGSGGYLTPYPSLYAMSETIQSLAQYPAFKGYFGQHMHGITAPASTGLNDLRAWIGARLLWNPNQDYRQLIEQFVAGYYGDAAPYISQYIELLHEAFEQSDSLLSTSTSLESSYLSFDVMRQADKWFAQAEAAVADSPDFLNHVQRTRVEVDYVILMRGADYMKEAQARNIAWNLDFNNRFTRFKEFTAGIKHYKINGTMESLYDQIFERTVSATPDFVADLPKADWREYQDYALQLYSPVGTKMVQDPKASDSAAARVTGSTNAWAIQLPNLNLPREGKWTLYANVRIDPGTGTAGDTAFRYGISHPTKGVSASMDYAQVADGEYHWVALPGLYEYDPEDISDHFAWLAPTDSTVIQNLYVDQIIAVKFQRTVPAAPDFVANLPESDWREYQDDVLQLSSPVGTGIAQDLKASDHAAAKVTGSTNAWAIQLPNQSLPNEGQWKLYANVRIDPGTGTAGDTALKFGIYHPALATSAAMDYAQMADGEYHWVEFPGTYQYDPEQESDHFAWLAPPNSTAIQNLYVDRIVAVKNSTIPDFVAALPESDWKEYQDDALHLSSSAGTLVVPDARASNHKAARVTGSTNAWAIQLPNQSLPNEGKWKLYANVRIDPGTGTAGDTAFKFGIYHPTLATSATMDYAQMADGEYHWVEFPGTYQYDPEEESDDHLAWIAPPNSTAIQNLYVDRIIAVKISTIPDFVADLPESDWKEYQDDALQLYSPAEIARDPKASDTVAVKVTGSTNAWAIQLPSLNLPNEGHWKLYASVRIDPGTGSAGDTAFRYGIYHPTMASSALMDYAQVADGEYHWVEFPEIYQYDAEALSDHFAWLVPPDSTAIQNLYVDRFILVRQ</sequence>
<dbReference type="PANTHER" id="PTHR47406">
    <property type="entry name" value="COAGULATION FACTOR 5/8 TYPE, C-TERMINAL"/>
    <property type="match status" value="1"/>
</dbReference>
<dbReference type="InterPro" id="IPR001119">
    <property type="entry name" value="SLH_dom"/>
</dbReference>
<feature type="domain" description="SLH" evidence="2">
    <location>
        <begin position="168"/>
        <end position="231"/>
    </location>
</feature>
<dbReference type="PANTHER" id="PTHR47406:SF2">
    <property type="entry name" value="ALPHA GLUCURONIDASE N-TERMINAL DOMAIN-CONTAINING PROTEIN"/>
    <property type="match status" value="1"/>
</dbReference>
<dbReference type="InterPro" id="IPR005154">
    <property type="entry name" value="Glyco_hydro_67_aGlcAse_N"/>
</dbReference>
<dbReference type="Gene3D" id="3.30.379.10">
    <property type="entry name" value="Chitobiase/beta-hexosaminidase domain 2-like"/>
    <property type="match status" value="1"/>
</dbReference>